<dbReference type="EMBL" id="VEVO01000010">
    <property type="protein sequence ID" value="KAF0036587.1"/>
    <property type="molecule type" value="Genomic_DNA"/>
</dbReference>
<evidence type="ECO:0000313" key="3">
    <source>
        <dbReference type="Proteomes" id="UP000438429"/>
    </source>
</evidence>
<dbReference type="AlphaFoldDB" id="A0A6A4ST32"/>
<organism evidence="2 3">
    <name type="scientific">Scophthalmus maximus</name>
    <name type="common">Turbot</name>
    <name type="synonym">Psetta maxima</name>
    <dbReference type="NCBI Taxonomy" id="52904"/>
    <lineage>
        <taxon>Eukaryota</taxon>
        <taxon>Metazoa</taxon>
        <taxon>Chordata</taxon>
        <taxon>Craniata</taxon>
        <taxon>Vertebrata</taxon>
        <taxon>Euteleostomi</taxon>
        <taxon>Actinopterygii</taxon>
        <taxon>Neopterygii</taxon>
        <taxon>Teleostei</taxon>
        <taxon>Neoteleostei</taxon>
        <taxon>Acanthomorphata</taxon>
        <taxon>Carangaria</taxon>
        <taxon>Pleuronectiformes</taxon>
        <taxon>Pleuronectoidei</taxon>
        <taxon>Scophthalmidae</taxon>
        <taxon>Scophthalmus</taxon>
    </lineage>
</organism>
<reference evidence="2 3" key="1">
    <citation type="submission" date="2019-06" db="EMBL/GenBank/DDBJ databases">
        <title>Draft genomes of female and male turbot (Scophthalmus maximus).</title>
        <authorList>
            <person name="Xu H."/>
            <person name="Xu X.-W."/>
            <person name="Shao C."/>
            <person name="Chen S."/>
        </authorList>
    </citation>
    <scope>NUCLEOTIDE SEQUENCE [LARGE SCALE GENOMIC DNA]</scope>
    <source>
        <strain evidence="2">Ysfricsl-2016a</strain>
        <tissue evidence="2">Blood</tissue>
    </source>
</reference>
<evidence type="ECO:0000313" key="2">
    <source>
        <dbReference type="EMBL" id="KAF0036587.1"/>
    </source>
</evidence>
<feature type="region of interest" description="Disordered" evidence="1">
    <location>
        <begin position="1"/>
        <end position="21"/>
    </location>
</feature>
<sequence>MKRALEGRSVRPGSNRSLSESETCGAKTLSTVGSLSEFVERECDWIEYIERLEHFFLANDIAEEGKKRLILLSVCWAKTYRLICNLAKPGNIGFEELVTLVQNHLNPKPSVIIQRFKFHTHSRKAGVSVAESMAELRQLSEYCKFGSVLDWAARQYKIGSALRPPFVFNAHRIQQKREEGPGVPFSHIIDNRDRNHVPYMELLSRASGEASQGYLVEMGNFNISPDQHQVCCDSIGPWIPVETILRPGERSSILFKSFLGIEGGSQVRLCGCNSSPVQEVQCWGSPRTGRPLSGER</sequence>
<protein>
    <submittedName>
        <fullName evidence="2">Uncharacterized protein</fullName>
    </submittedName>
</protein>
<feature type="compositionally biased region" description="Polar residues" evidence="1">
    <location>
        <begin position="12"/>
        <end position="21"/>
    </location>
</feature>
<gene>
    <name evidence="2" type="ORF">F2P81_011899</name>
</gene>
<evidence type="ECO:0000256" key="1">
    <source>
        <dbReference type="SAM" id="MobiDB-lite"/>
    </source>
</evidence>
<name>A0A6A4ST32_SCOMX</name>
<proteinExistence type="predicted"/>
<dbReference type="Proteomes" id="UP000438429">
    <property type="component" value="Unassembled WGS sequence"/>
</dbReference>
<comment type="caution">
    <text evidence="2">The sequence shown here is derived from an EMBL/GenBank/DDBJ whole genome shotgun (WGS) entry which is preliminary data.</text>
</comment>
<accession>A0A6A4ST32</accession>